<evidence type="ECO:0000256" key="1">
    <source>
        <dbReference type="SAM" id="MobiDB-lite"/>
    </source>
</evidence>
<keyword evidence="2" id="KW-0812">Transmembrane</keyword>
<organism evidence="4 5">
    <name type="scientific">Naegleria lovaniensis</name>
    <name type="common">Amoeba</name>
    <dbReference type="NCBI Taxonomy" id="51637"/>
    <lineage>
        <taxon>Eukaryota</taxon>
        <taxon>Discoba</taxon>
        <taxon>Heterolobosea</taxon>
        <taxon>Tetramitia</taxon>
        <taxon>Eutetramitia</taxon>
        <taxon>Vahlkampfiidae</taxon>
        <taxon>Naegleria</taxon>
    </lineage>
</organism>
<evidence type="ECO:0000259" key="3">
    <source>
        <dbReference type="PROSITE" id="PS50021"/>
    </source>
</evidence>
<proteinExistence type="predicted"/>
<dbReference type="Gene3D" id="1.10.418.10">
    <property type="entry name" value="Calponin-like domain"/>
    <property type="match status" value="1"/>
</dbReference>
<sequence length="398" mass="45721">MSSSQSQPTLSLDDEELDYVVAENITTFVASKQPLSITSSSDTPQRAKKLLNNNFNSPATPIHKRMDSISQTFIMNLSPLRDIKEDKFYEVETQLQTWIEKTLNIQFAKKESGYKEPSSSSSDVTTRKESSRNFYYNLENGYILCNLLHFYFPNYINMEKVVKFDQQLFTLTNDKTYNSNYLCNAKNNMALFLAGLRKIDGFPVDLLFNFEDVFLQKNKKLILCSLTQLHEKALFFRHQQKEIEKEYQEEQKFFEEFEEDLRSIQEDELSSGIISPRDNPELAKVVLDKLKRESVAVTPTTEQFLPPPPLLSTNQLQVQTKKTPSPSQRPPLPPLPKTHKTQPSDSIADFLDQLDASSNEDNTGSAIKSIISVFTLPLVIVFVLFLKVYTIFGKKKMQ</sequence>
<dbReference type="CDD" id="cd00014">
    <property type="entry name" value="CH_SF"/>
    <property type="match status" value="1"/>
</dbReference>
<dbReference type="InterPro" id="IPR036872">
    <property type="entry name" value="CH_dom_sf"/>
</dbReference>
<evidence type="ECO:0000256" key="2">
    <source>
        <dbReference type="SAM" id="Phobius"/>
    </source>
</evidence>
<evidence type="ECO:0000313" key="5">
    <source>
        <dbReference type="Proteomes" id="UP000816034"/>
    </source>
</evidence>
<dbReference type="AlphaFoldDB" id="A0AA88GZC8"/>
<dbReference type="Pfam" id="PF00307">
    <property type="entry name" value="CH"/>
    <property type="match status" value="1"/>
</dbReference>
<dbReference type="SUPFAM" id="SSF47576">
    <property type="entry name" value="Calponin-homology domain, CH-domain"/>
    <property type="match status" value="1"/>
</dbReference>
<dbReference type="PROSITE" id="PS50021">
    <property type="entry name" value="CH"/>
    <property type="match status" value="1"/>
</dbReference>
<name>A0AA88GZC8_NAELO</name>
<feature type="domain" description="Calponin-homology (CH)" evidence="3">
    <location>
        <begin position="89"/>
        <end position="234"/>
    </location>
</feature>
<keyword evidence="2" id="KW-1133">Transmembrane helix</keyword>
<dbReference type="InterPro" id="IPR001715">
    <property type="entry name" value="CH_dom"/>
</dbReference>
<evidence type="ECO:0000313" key="4">
    <source>
        <dbReference type="EMBL" id="KAG2388769.1"/>
    </source>
</evidence>
<feature type="compositionally biased region" description="Polar residues" evidence="1">
    <location>
        <begin position="311"/>
        <end position="323"/>
    </location>
</feature>
<dbReference type="EMBL" id="PYSW02000009">
    <property type="protein sequence ID" value="KAG2388769.1"/>
    <property type="molecule type" value="Genomic_DNA"/>
</dbReference>
<keyword evidence="5" id="KW-1185">Reference proteome</keyword>
<dbReference type="RefSeq" id="XP_044552761.1">
    <property type="nucleotide sequence ID" value="XM_044691458.1"/>
</dbReference>
<feature type="transmembrane region" description="Helical" evidence="2">
    <location>
        <begin position="370"/>
        <end position="392"/>
    </location>
</feature>
<gene>
    <name evidence="4" type="ORF">C9374_000208</name>
</gene>
<reference evidence="4 5" key="1">
    <citation type="journal article" date="2018" name="BMC Genomics">
        <title>The genome of Naegleria lovaniensis, the basis for a comparative approach to unravel pathogenicity factors of the human pathogenic amoeba N. fowleri.</title>
        <authorList>
            <person name="Liechti N."/>
            <person name="Schurch N."/>
            <person name="Bruggmann R."/>
            <person name="Wittwer M."/>
        </authorList>
    </citation>
    <scope>NUCLEOTIDE SEQUENCE [LARGE SCALE GENOMIC DNA]</scope>
    <source>
        <strain evidence="4 5">ATCC 30569</strain>
    </source>
</reference>
<feature type="compositionally biased region" description="Pro residues" evidence="1">
    <location>
        <begin position="327"/>
        <end position="336"/>
    </location>
</feature>
<comment type="caution">
    <text evidence="4">The sequence shown here is derived from an EMBL/GenBank/DDBJ whole genome shotgun (WGS) entry which is preliminary data.</text>
</comment>
<dbReference type="Proteomes" id="UP000816034">
    <property type="component" value="Unassembled WGS sequence"/>
</dbReference>
<dbReference type="GeneID" id="68092670"/>
<dbReference type="SMART" id="SM00033">
    <property type="entry name" value="CH"/>
    <property type="match status" value="1"/>
</dbReference>
<protein>
    <recommendedName>
        <fullName evidence="3">Calponin-homology (CH) domain-containing protein</fullName>
    </recommendedName>
</protein>
<accession>A0AA88GZC8</accession>
<feature type="region of interest" description="Disordered" evidence="1">
    <location>
        <begin position="298"/>
        <end position="344"/>
    </location>
</feature>
<keyword evidence="2" id="KW-0472">Membrane</keyword>